<keyword evidence="1" id="KW-0472">Membrane</keyword>
<reference evidence="2 3" key="1">
    <citation type="submission" date="2020-02" db="EMBL/GenBank/DDBJ databases">
        <title>Fructobacillus sp. isolated from paper mulberry of Taiwan.</title>
        <authorList>
            <person name="Lin S.-T."/>
        </authorList>
    </citation>
    <scope>NUCLEOTIDE SEQUENCE [LARGE SCALE GENOMIC DNA]</scope>
    <source>
        <strain evidence="2 3">M1-10</strain>
    </source>
</reference>
<name>A0ABS5QP47_9LACO</name>
<sequence length="140" mass="16160">MITKIEKVFTKKWVRWSLIIAVILMVSVYRGGKYMAVKAEEQQVENLKFEHKSILPMKKTFSGIKELNIKSSSYDQMTGFYSFVVVMINQNSQSVKFDYSYSENDSTIGYYSINNEEVQKEGVTTSKVMVTYSDGEKEVI</sequence>
<organism evidence="2 3">
    <name type="scientific">Fructobacillus papyriferae</name>
    <dbReference type="NCBI Taxonomy" id="2713171"/>
    <lineage>
        <taxon>Bacteria</taxon>
        <taxon>Bacillati</taxon>
        <taxon>Bacillota</taxon>
        <taxon>Bacilli</taxon>
        <taxon>Lactobacillales</taxon>
        <taxon>Lactobacillaceae</taxon>
        <taxon>Fructobacillus</taxon>
    </lineage>
</organism>
<keyword evidence="1" id="KW-0812">Transmembrane</keyword>
<feature type="transmembrane region" description="Helical" evidence="1">
    <location>
        <begin position="13"/>
        <end position="29"/>
    </location>
</feature>
<evidence type="ECO:0000256" key="1">
    <source>
        <dbReference type="SAM" id="Phobius"/>
    </source>
</evidence>
<dbReference type="Proteomes" id="UP001519418">
    <property type="component" value="Unassembled WGS sequence"/>
</dbReference>
<evidence type="ECO:0000313" key="2">
    <source>
        <dbReference type="EMBL" id="MBS9334562.1"/>
    </source>
</evidence>
<evidence type="ECO:0000313" key="3">
    <source>
        <dbReference type="Proteomes" id="UP001519418"/>
    </source>
</evidence>
<protein>
    <submittedName>
        <fullName evidence="2">Uncharacterized protein</fullName>
    </submittedName>
</protein>
<keyword evidence="1" id="KW-1133">Transmembrane helix</keyword>
<dbReference type="EMBL" id="JAAMFI010000001">
    <property type="protein sequence ID" value="MBS9334562.1"/>
    <property type="molecule type" value="Genomic_DNA"/>
</dbReference>
<accession>A0ABS5QP47</accession>
<gene>
    <name evidence="2" type="ORF">G6R27_00735</name>
</gene>
<dbReference type="RefSeq" id="WP_213819179.1">
    <property type="nucleotide sequence ID" value="NZ_JAAMFI010000001.1"/>
</dbReference>
<comment type="caution">
    <text evidence="2">The sequence shown here is derived from an EMBL/GenBank/DDBJ whole genome shotgun (WGS) entry which is preliminary data.</text>
</comment>
<keyword evidence="3" id="KW-1185">Reference proteome</keyword>
<proteinExistence type="predicted"/>